<reference evidence="4" key="1">
    <citation type="journal article" date="2021" name="PeerJ">
        <title>Extensive microbial diversity within the chicken gut microbiome revealed by metagenomics and culture.</title>
        <authorList>
            <person name="Gilroy R."/>
            <person name="Ravi A."/>
            <person name="Getino M."/>
            <person name="Pursley I."/>
            <person name="Horton D.L."/>
            <person name="Alikhan N.F."/>
            <person name="Baker D."/>
            <person name="Gharbi K."/>
            <person name="Hall N."/>
            <person name="Watson M."/>
            <person name="Adriaenssens E.M."/>
            <person name="Foster-Nyarko E."/>
            <person name="Jarju S."/>
            <person name="Secka A."/>
            <person name="Antonio M."/>
            <person name="Oren A."/>
            <person name="Chaudhuri R.R."/>
            <person name="La Ragione R."/>
            <person name="Hildebrand F."/>
            <person name="Pallen M.J."/>
        </authorList>
    </citation>
    <scope>NUCLEOTIDE SEQUENCE</scope>
    <source>
        <strain evidence="4">CHK188-4685</strain>
    </source>
</reference>
<accession>A0A9D2RLV7</accession>
<evidence type="ECO:0000313" key="4">
    <source>
        <dbReference type="EMBL" id="HJB08450.1"/>
    </source>
</evidence>
<dbReference type="CDD" id="cd01130">
    <property type="entry name" value="VirB11-like_ATPase"/>
    <property type="match status" value="1"/>
</dbReference>
<reference evidence="4" key="2">
    <citation type="submission" date="2021-04" db="EMBL/GenBank/DDBJ databases">
        <authorList>
            <person name="Gilroy R."/>
        </authorList>
    </citation>
    <scope>NUCLEOTIDE SEQUENCE</scope>
    <source>
        <strain evidence="4">CHK188-4685</strain>
    </source>
</reference>
<dbReference type="Proteomes" id="UP000886804">
    <property type="component" value="Unassembled WGS sequence"/>
</dbReference>
<feature type="region of interest" description="Disordered" evidence="2">
    <location>
        <begin position="363"/>
        <end position="388"/>
    </location>
</feature>
<dbReference type="InterPro" id="IPR001482">
    <property type="entry name" value="T2SS/T4SS_dom"/>
</dbReference>
<dbReference type="AlphaFoldDB" id="A0A9D2RLV7"/>
<dbReference type="Gene3D" id="3.30.450.380">
    <property type="match status" value="1"/>
</dbReference>
<evidence type="ECO:0000259" key="3">
    <source>
        <dbReference type="Pfam" id="PF00437"/>
    </source>
</evidence>
<dbReference type="InterPro" id="IPR050921">
    <property type="entry name" value="T4SS_GSP_E_ATPase"/>
</dbReference>
<proteinExistence type="inferred from homology"/>
<feature type="domain" description="Bacterial type II secretion system protein E" evidence="3">
    <location>
        <begin position="53"/>
        <end position="327"/>
    </location>
</feature>
<protein>
    <submittedName>
        <fullName evidence="4">CpaF family protein</fullName>
    </submittedName>
</protein>
<comment type="caution">
    <text evidence="4">The sequence shown here is derived from an EMBL/GenBank/DDBJ whole genome shotgun (WGS) entry which is preliminary data.</text>
</comment>
<evidence type="ECO:0000313" key="5">
    <source>
        <dbReference type="Proteomes" id="UP000886804"/>
    </source>
</evidence>
<dbReference type="PANTHER" id="PTHR30486">
    <property type="entry name" value="TWITCHING MOTILITY PROTEIN PILT"/>
    <property type="match status" value="1"/>
</dbReference>
<comment type="similarity">
    <text evidence="1">Belongs to the GSP E family.</text>
</comment>
<dbReference type="Gene3D" id="3.40.50.300">
    <property type="entry name" value="P-loop containing nucleotide triphosphate hydrolases"/>
    <property type="match status" value="1"/>
</dbReference>
<sequence length="388" mass="43837">MEELDQQRHTSDEELYQLIDQAIREMGKELYLPLKERLWLRSSLYDSFRRLDILQELIDDPEVTEVMVNGAGRIFVERKGQMELWDRKFEAVEQLEDIIQQIVSRVNRVVNVSSPIVDARLEDGSRVHVVLPPIALDGPAVTIRKFPEAITMEKLLKYRALTEEAAAFLRKLVEARYNIFISGGTSSGKTTFLNALSAFIPSGERVITIEDSAELQITHVPNLVRLETRNANTEGEGEVTMSQLIRAALRMRPDRIIIGEVRGRETLDMLQAMNTGHDGSLSTGHGNSARDMLSRLETMVLMGAELPLEAIRQQIASAVDVMVHLGRLRNGSRRVLSISEIGGYRDGKIWLRDLFRFSRETGELEKTGEMENREKLGDAGDPKREAAV</sequence>
<organism evidence="4 5">
    <name type="scientific">Candidatus Enterocloster faecavium</name>
    <dbReference type="NCBI Taxonomy" id="2838560"/>
    <lineage>
        <taxon>Bacteria</taxon>
        <taxon>Bacillati</taxon>
        <taxon>Bacillota</taxon>
        <taxon>Clostridia</taxon>
        <taxon>Lachnospirales</taxon>
        <taxon>Lachnospiraceae</taxon>
        <taxon>Enterocloster</taxon>
    </lineage>
</organism>
<gene>
    <name evidence="4" type="ORF">H9716_11415</name>
</gene>
<dbReference type="Pfam" id="PF00437">
    <property type="entry name" value="T2SSE"/>
    <property type="match status" value="1"/>
</dbReference>
<dbReference type="GO" id="GO:0016887">
    <property type="term" value="F:ATP hydrolysis activity"/>
    <property type="evidence" value="ECO:0007669"/>
    <property type="project" value="InterPro"/>
</dbReference>
<evidence type="ECO:0000256" key="2">
    <source>
        <dbReference type="SAM" id="MobiDB-lite"/>
    </source>
</evidence>
<dbReference type="EMBL" id="DWYS01000137">
    <property type="protein sequence ID" value="HJB08450.1"/>
    <property type="molecule type" value="Genomic_DNA"/>
</dbReference>
<dbReference type="PANTHER" id="PTHR30486:SF15">
    <property type="entry name" value="TYPE II_IV SECRETION SYSTEM ATPASE"/>
    <property type="match status" value="1"/>
</dbReference>
<evidence type="ECO:0000256" key="1">
    <source>
        <dbReference type="ARBA" id="ARBA00006611"/>
    </source>
</evidence>
<name>A0A9D2RLV7_9FIRM</name>
<dbReference type="SUPFAM" id="SSF52540">
    <property type="entry name" value="P-loop containing nucleoside triphosphate hydrolases"/>
    <property type="match status" value="1"/>
</dbReference>
<dbReference type="InterPro" id="IPR027417">
    <property type="entry name" value="P-loop_NTPase"/>
</dbReference>